<proteinExistence type="predicted"/>
<comment type="caution">
    <text evidence="2">The sequence shown here is derived from an EMBL/GenBank/DDBJ whole genome shotgun (WGS) entry which is preliminary data.</text>
</comment>
<evidence type="ECO:0000313" key="2">
    <source>
        <dbReference type="EMBL" id="MBK1881578.1"/>
    </source>
</evidence>
<protein>
    <submittedName>
        <fullName evidence="2">SprT-like domain-containing protein</fullName>
    </submittedName>
</protein>
<keyword evidence="3" id="KW-1185">Reference proteome</keyword>
<sequence>MGRKKEPSILTWPSIFKKRRRNRPVIRPNAQDHALTAWCDEAAKSLGLRDLGERVVVAWNGRMQTTAGRAWWPDRYIELNPKLKDCPPEELWRTLKHELAHLVAYERAGRRRIDPHGGEWQQACADLGIAGEQPFHNLPFKRRRMKRNHAYICPNCLVTLHRVRPIQRAVACYSCCKKYNKGNYHERFRLMERRM</sequence>
<dbReference type="SMART" id="SM00731">
    <property type="entry name" value="SprT"/>
    <property type="match status" value="1"/>
</dbReference>
<dbReference type="PANTHER" id="PTHR38773:SF1">
    <property type="entry name" value="PROTEIN SPRT"/>
    <property type="match status" value="1"/>
</dbReference>
<feature type="domain" description="SprT-like" evidence="1">
    <location>
        <begin position="33"/>
        <end position="182"/>
    </location>
</feature>
<dbReference type="PANTHER" id="PTHR38773">
    <property type="entry name" value="PROTEIN SPRT"/>
    <property type="match status" value="1"/>
</dbReference>
<organism evidence="2 3">
    <name type="scientific">Luteolibacter pohnpeiensis</name>
    <dbReference type="NCBI Taxonomy" id="454153"/>
    <lineage>
        <taxon>Bacteria</taxon>
        <taxon>Pseudomonadati</taxon>
        <taxon>Verrucomicrobiota</taxon>
        <taxon>Verrucomicrobiia</taxon>
        <taxon>Verrucomicrobiales</taxon>
        <taxon>Verrucomicrobiaceae</taxon>
        <taxon>Luteolibacter</taxon>
    </lineage>
</organism>
<reference evidence="2" key="1">
    <citation type="submission" date="2021-01" db="EMBL/GenBank/DDBJ databases">
        <title>Modified the classification status of verrucomicrobia.</title>
        <authorList>
            <person name="Feng X."/>
        </authorList>
    </citation>
    <scope>NUCLEOTIDE SEQUENCE</scope>
    <source>
        <strain evidence="2">KCTC 22041</strain>
    </source>
</reference>
<accession>A0A934S455</accession>
<dbReference type="GO" id="GO:0006950">
    <property type="term" value="P:response to stress"/>
    <property type="evidence" value="ECO:0007669"/>
    <property type="project" value="UniProtKB-ARBA"/>
</dbReference>
<evidence type="ECO:0000313" key="3">
    <source>
        <dbReference type="Proteomes" id="UP000603141"/>
    </source>
</evidence>
<dbReference type="AlphaFoldDB" id="A0A934S455"/>
<dbReference type="Proteomes" id="UP000603141">
    <property type="component" value="Unassembled WGS sequence"/>
</dbReference>
<gene>
    <name evidence="2" type="ORF">JIN85_04080</name>
</gene>
<evidence type="ECO:0000259" key="1">
    <source>
        <dbReference type="SMART" id="SM00731"/>
    </source>
</evidence>
<dbReference type="InterPro" id="IPR006640">
    <property type="entry name" value="SprT-like_domain"/>
</dbReference>
<dbReference type="EMBL" id="JAENIJ010000004">
    <property type="protein sequence ID" value="MBK1881578.1"/>
    <property type="molecule type" value="Genomic_DNA"/>
</dbReference>
<dbReference type="Pfam" id="PF10263">
    <property type="entry name" value="SprT-like"/>
    <property type="match status" value="1"/>
</dbReference>
<name>A0A934S455_9BACT</name>